<reference evidence="1 2" key="1">
    <citation type="submission" date="2014-11" db="EMBL/GenBank/DDBJ databases">
        <title>Genetic blueprint of the zoonotic pathogen Toxocara canis.</title>
        <authorList>
            <person name="Zhu X.-Q."/>
            <person name="Korhonen P.K."/>
            <person name="Cai H."/>
            <person name="Young N.D."/>
            <person name="Nejsum P."/>
            <person name="von Samson-Himmelstjerna G."/>
            <person name="Boag P.R."/>
            <person name="Tan P."/>
            <person name="Li Q."/>
            <person name="Min J."/>
            <person name="Yang Y."/>
            <person name="Wang X."/>
            <person name="Fang X."/>
            <person name="Hall R.S."/>
            <person name="Hofmann A."/>
            <person name="Sternberg P.W."/>
            <person name="Jex A.R."/>
            <person name="Gasser R.B."/>
        </authorList>
    </citation>
    <scope>NUCLEOTIDE SEQUENCE [LARGE SCALE GENOMIC DNA]</scope>
    <source>
        <strain evidence="1">PN_DK_2014</strain>
    </source>
</reference>
<name>A0A0B2VVJ1_TOXCA</name>
<gene>
    <name evidence="1" type="ORF">Tcan_08217</name>
</gene>
<dbReference type="Proteomes" id="UP000031036">
    <property type="component" value="Unassembled WGS sequence"/>
</dbReference>
<keyword evidence="2" id="KW-1185">Reference proteome</keyword>
<evidence type="ECO:0000313" key="1">
    <source>
        <dbReference type="EMBL" id="KHN85347.1"/>
    </source>
</evidence>
<protein>
    <submittedName>
        <fullName evidence="1">Uncharacterized protein</fullName>
    </submittedName>
</protein>
<accession>A0A0B2VVJ1</accession>
<comment type="caution">
    <text evidence="1">The sequence shown here is derived from an EMBL/GenBank/DDBJ whole genome shotgun (WGS) entry which is preliminary data.</text>
</comment>
<proteinExistence type="predicted"/>
<sequence length="123" mass="13886">MHPSGIRCILQASDVRFKHLMYASGIRSILKASDVWLSCEFNVHKNKCAAVSNLVNIYSIYKVLVTVPEVASSAALSVFHADLNTPNPCQKFCPPPSMYEQCKAVKNMRTHRWDITCEHYEAL</sequence>
<organism evidence="1 2">
    <name type="scientific">Toxocara canis</name>
    <name type="common">Canine roundworm</name>
    <dbReference type="NCBI Taxonomy" id="6265"/>
    <lineage>
        <taxon>Eukaryota</taxon>
        <taxon>Metazoa</taxon>
        <taxon>Ecdysozoa</taxon>
        <taxon>Nematoda</taxon>
        <taxon>Chromadorea</taxon>
        <taxon>Rhabditida</taxon>
        <taxon>Spirurina</taxon>
        <taxon>Ascaridomorpha</taxon>
        <taxon>Ascaridoidea</taxon>
        <taxon>Toxocaridae</taxon>
        <taxon>Toxocara</taxon>
    </lineage>
</organism>
<dbReference type="EMBL" id="JPKZ01000810">
    <property type="protein sequence ID" value="KHN85347.1"/>
    <property type="molecule type" value="Genomic_DNA"/>
</dbReference>
<dbReference type="AlphaFoldDB" id="A0A0B2VVJ1"/>
<evidence type="ECO:0000313" key="2">
    <source>
        <dbReference type="Proteomes" id="UP000031036"/>
    </source>
</evidence>